<organism evidence="1 2">
    <name type="scientific">Cutaneotrichosporon cavernicola</name>
    <dbReference type="NCBI Taxonomy" id="279322"/>
    <lineage>
        <taxon>Eukaryota</taxon>
        <taxon>Fungi</taxon>
        <taxon>Dikarya</taxon>
        <taxon>Basidiomycota</taxon>
        <taxon>Agaricomycotina</taxon>
        <taxon>Tremellomycetes</taxon>
        <taxon>Trichosporonales</taxon>
        <taxon>Trichosporonaceae</taxon>
        <taxon>Cutaneotrichosporon</taxon>
    </lineage>
</organism>
<sequence>MPSYKVSFTTDSWVEDKETLGDLTLAHVRTERTISGGVEGKALAMYIMTYYGPPSDDGKSPSGNASFDGEMVIHGSIDGKKGTFALRATGLYTGSVETTWTVVEGSGTGELAGIKGKGAYSLPKGHSSTTEAVLDVEF</sequence>
<name>A0AA48L8H8_9TREE</name>
<evidence type="ECO:0000313" key="2">
    <source>
        <dbReference type="Proteomes" id="UP001233271"/>
    </source>
</evidence>
<gene>
    <name evidence="1" type="ORF">CcaverHIS019_0603190</name>
</gene>
<evidence type="ECO:0000313" key="1">
    <source>
        <dbReference type="EMBL" id="BEI93860.1"/>
    </source>
</evidence>
<protein>
    <recommendedName>
        <fullName evidence="3">DUF3224 domain-containing protein</fullName>
    </recommendedName>
</protein>
<dbReference type="Pfam" id="PF11528">
    <property type="entry name" value="DUF3224"/>
    <property type="match status" value="1"/>
</dbReference>
<dbReference type="InterPro" id="IPR023159">
    <property type="entry name" value="SO1590-like_sf"/>
</dbReference>
<reference evidence="1" key="1">
    <citation type="journal article" date="2023" name="BMC Genomics">
        <title>Chromosome-level genome assemblies of Cutaneotrichosporon spp. (Trichosporonales, Basidiomycota) reveal imbalanced evolution between nucleotide sequences and chromosome synteny.</title>
        <authorList>
            <person name="Kobayashi Y."/>
            <person name="Kayamori A."/>
            <person name="Aoki K."/>
            <person name="Shiwa Y."/>
            <person name="Matsutani M."/>
            <person name="Fujita N."/>
            <person name="Sugita T."/>
            <person name="Iwasaki W."/>
            <person name="Tanaka N."/>
            <person name="Takashima M."/>
        </authorList>
    </citation>
    <scope>NUCLEOTIDE SEQUENCE</scope>
    <source>
        <strain evidence="1">HIS019</strain>
    </source>
</reference>
<dbReference type="RefSeq" id="XP_060459125.1">
    <property type="nucleotide sequence ID" value="XM_060602763.1"/>
</dbReference>
<dbReference type="KEGG" id="ccac:CcaHIS019_0603190"/>
<dbReference type="InterPro" id="IPR021607">
    <property type="entry name" value="DUF3224"/>
</dbReference>
<dbReference type="AlphaFoldDB" id="A0AA48L8H8"/>
<dbReference type="Proteomes" id="UP001233271">
    <property type="component" value="Chromosome 6"/>
</dbReference>
<proteinExistence type="predicted"/>
<dbReference type="EMBL" id="AP028217">
    <property type="protein sequence ID" value="BEI93860.1"/>
    <property type="molecule type" value="Genomic_DNA"/>
</dbReference>
<dbReference type="SUPFAM" id="SSF159238">
    <property type="entry name" value="SO1590-like"/>
    <property type="match status" value="1"/>
</dbReference>
<dbReference type="Gene3D" id="2.40.350.10">
    <property type="entry name" value="SO1590-like"/>
    <property type="match status" value="1"/>
</dbReference>
<dbReference type="GeneID" id="85497730"/>
<accession>A0AA48L8H8</accession>
<keyword evidence="2" id="KW-1185">Reference proteome</keyword>
<evidence type="ECO:0008006" key="3">
    <source>
        <dbReference type="Google" id="ProtNLM"/>
    </source>
</evidence>